<gene>
    <name evidence="2" type="ORF">EVAR_10497_1</name>
</gene>
<evidence type="ECO:0000313" key="3">
    <source>
        <dbReference type="Proteomes" id="UP000299102"/>
    </source>
</evidence>
<reference evidence="2 3" key="1">
    <citation type="journal article" date="2019" name="Commun. Biol.">
        <title>The bagworm genome reveals a unique fibroin gene that provides high tensile strength.</title>
        <authorList>
            <person name="Kono N."/>
            <person name="Nakamura H."/>
            <person name="Ohtoshi R."/>
            <person name="Tomita M."/>
            <person name="Numata K."/>
            <person name="Arakawa K."/>
        </authorList>
    </citation>
    <scope>NUCLEOTIDE SEQUENCE [LARGE SCALE GENOMIC DNA]</scope>
</reference>
<evidence type="ECO:0000313" key="2">
    <source>
        <dbReference type="EMBL" id="GBP13932.1"/>
    </source>
</evidence>
<sequence length="136" mass="14955">MVPGSYELNCTVNRKKNLTTLIIDWFYTNRLRLLAVVNDPKKRTRAPIRAADPPRAPCDDVTNAQVLYYGDGEPASRKARAARSGPAAVHVQLENGRSSRPPRRFPLDAGTESRSETPPPKGAVEKKRLGGHHTSG</sequence>
<feature type="region of interest" description="Disordered" evidence="1">
    <location>
        <begin position="72"/>
        <end position="136"/>
    </location>
</feature>
<comment type="caution">
    <text evidence="2">The sequence shown here is derived from an EMBL/GenBank/DDBJ whole genome shotgun (WGS) entry which is preliminary data.</text>
</comment>
<dbReference type="Proteomes" id="UP000299102">
    <property type="component" value="Unassembled WGS sequence"/>
</dbReference>
<proteinExistence type="predicted"/>
<organism evidence="2 3">
    <name type="scientific">Eumeta variegata</name>
    <name type="common">Bagworm moth</name>
    <name type="synonym">Eumeta japonica</name>
    <dbReference type="NCBI Taxonomy" id="151549"/>
    <lineage>
        <taxon>Eukaryota</taxon>
        <taxon>Metazoa</taxon>
        <taxon>Ecdysozoa</taxon>
        <taxon>Arthropoda</taxon>
        <taxon>Hexapoda</taxon>
        <taxon>Insecta</taxon>
        <taxon>Pterygota</taxon>
        <taxon>Neoptera</taxon>
        <taxon>Endopterygota</taxon>
        <taxon>Lepidoptera</taxon>
        <taxon>Glossata</taxon>
        <taxon>Ditrysia</taxon>
        <taxon>Tineoidea</taxon>
        <taxon>Psychidae</taxon>
        <taxon>Oiketicinae</taxon>
        <taxon>Eumeta</taxon>
    </lineage>
</organism>
<keyword evidence="3" id="KW-1185">Reference proteome</keyword>
<protein>
    <submittedName>
        <fullName evidence="2">Uncharacterized protein</fullName>
    </submittedName>
</protein>
<accession>A0A4C1THH6</accession>
<dbReference type="EMBL" id="BGZK01000060">
    <property type="protein sequence ID" value="GBP13932.1"/>
    <property type="molecule type" value="Genomic_DNA"/>
</dbReference>
<name>A0A4C1THH6_EUMVA</name>
<dbReference type="AlphaFoldDB" id="A0A4C1THH6"/>
<evidence type="ECO:0000256" key="1">
    <source>
        <dbReference type="SAM" id="MobiDB-lite"/>
    </source>
</evidence>